<dbReference type="PANTHER" id="PTHR35546:SF24">
    <property type="entry name" value="F-BOX DOMAIN-CONTAINING PROTEIN"/>
    <property type="match status" value="1"/>
</dbReference>
<evidence type="ECO:0000313" key="2">
    <source>
        <dbReference type="EMBL" id="JAD88395.1"/>
    </source>
</evidence>
<dbReference type="InterPro" id="IPR001810">
    <property type="entry name" value="F-box_dom"/>
</dbReference>
<dbReference type="InterPro" id="IPR036047">
    <property type="entry name" value="F-box-like_dom_sf"/>
</dbReference>
<dbReference type="SMART" id="SM00256">
    <property type="entry name" value="FBOX"/>
    <property type="match status" value="1"/>
</dbReference>
<sequence>MDCPNPKKPAVAEAGFPDDALVEILSRLPVKPLHRSKCVAKAWRDLIADPLHRKKLPQTLQGFFVIDGGIYSRRGGHKRGRFGFVNLLPRSTPLDIDPSFSFLKKLAEVKILTLSDCCNGLLLFEHGRRKSGPSDELGYIVCNPTTKQWEAVPRYGSWPSVYPRREKRHTYLVFDPAISSHFHLIQFWFEFAHLELRHWEWSSGEEGSSSGEELCRASREVYRSSVHTYSSETGTWSHIHGDWDEEEEQGLEVWRKQGLVKPYRGPRRAFSNGVLHFIVSDKDQIAAVDAQGVTQKLIPVPAMAEGERWPEPGYVAQSQGRLHYINQRSDAQLFIWVLEDYDTQEWVVKHSVSLLELLGKKRHTHRKKDFRVVTMHPDGNVVYIVQNWNRKLISYGMDHKLLSVIDTLKDVSWAEHFVPYVPYFSVISAHN</sequence>
<feature type="domain" description="F-box" evidence="1">
    <location>
        <begin position="16"/>
        <end position="56"/>
    </location>
</feature>
<reference evidence="2" key="2">
    <citation type="journal article" date="2015" name="Data Brief">
        <title>Shoot transcriptome of the giant reed, Arundo donax.</title>
        <authorList>
            <person name="Barrero R.A."/>
            <person name="Guerrero F.D."/>
            <person name="Moolhuijzen P."/>
            <person name="Goolsby J.A."/>
            <person name="Tidwell J."/>
            <person name="Bellgard S.E."/>
            <person name="Bellgard M.I."/>
        </authorList>
    </citation>
    <scope>NUCLEOTIDE SEQUENCE</scope>
    <source>
        <tissue evidence="2">Shoot tissue taken approximately 20 cm above the soil surface</tissue>
    </source>
</reference>
<evidence type="ECO:0000259" key="1">
    <source>
        <dbReference type="SMART" id="SM00256"/>
    </source>
</evidence>
<dbReference type="Pfam" id="PF00646">
    <property type="entry name" value="F-box"/>
    <property type="match status" value="1"/>
</dbReference>
<accession>A0A0A9DRV1</accession>
<dbReference type="SUPFAM" id="SSF81383">
    <property type="entry name" value="F-box domain"/>
    <property type="match status" value="1"/>
</dbReference>
<dbReference type="AlphaFoldDB" id="A0A0A9DRV1"/>
<dbReference type="Gene3D" id="1.20.1280.50">
    <property type="match status" value="1"/>
</dbReference>
<proteinExistence type="predicted"/>
<organism evidence="2">
    <name type="scientific">Arundo donax</name>
    <name type="common">Giant reed</name>
    <name type="synonym">Donax arundinaceus</name>
    <dbReference type="NCBI Taxonomy" id="35708"/>
    <lineage>
        <taxon>Eukaryota</taxon>
        <taxon>Viridiplantae</taxon>
        <taxon>Streptophyta</taxon>
        <taxon>Embryophyta</taxon>
        <taxon>Tracheophyta</taxon>
        <taxon>Spermatophyta</taxon>
        <taxon>Magnoliopsida</taxon>
        <taxon>Liliopsida</taxon>
        <taxon>Poales</taxon>
        <taxon>Poaceae</taxon>
        <taxon>PACMAD clade</taxon>
        <taxon>Arundinoideae</taxon>
        <taxon>Arundineae</taxon>
        <taxon>Arundo</taxon>
    </lineage>
</organism>
<name>A0A0A9DRV1_ARUDO</name>
<dbReference type="InterPro" id="IPR055290">
    <property type="entry name" value="At3g26010-like"/>
</dbReference>
<dbReference type="PANTHER" id="PTHR35546">
    <property type="entry name" value="F-BOX PROTEIN INTERACTION DOMAIN PROTEIN-RELATED"/>
    <property type="match status" value="1"/>
</dbReference>
<protein>
    <recommendedName>
        <fullName evidence="1">F-box domain-containing protein</fullName>
    </recommendedName>
</protein>
<dbReference type="EMBL" id="GBRH01209500">
    <property type="protein sequence ID" value="JAD88395.1"/>
    <property type="molecule type" value="Transcribed_RNA"/>
</dbReference>
<reference evidence="2" key="1">
    <citation type="submission" date="2014-09" db="EMBL/GenBank/DDBJ databases">
        <authorList>
            <person name="Magalhaes I.L.F."/>
            <person name="Oliveira U."/>
            <person name="Santos F.R."/>
            <person name="Vidigal T.H.D.A."/>
            <person name="Brescovit A.D."/>
            <person name="Santos A.J."/>
        </authorList>
    </citation>
    <scope>NUCLEOTIDE SEQUENCE</scope>
    <source>
        <tissue evidence="2">Shoot tissue taken approximately 20 cm above the soil surface</tissue>
    </source>
</reference>